<gene>
    <name evidence="21" type="ORF">Syun_003539</name>
</gene>
<evidence type="ECO:0000259" key="19">
    <source>
        <dbReference type="PROSITE" id="PS50927"/>
    </source>
</evidence>
<protein>
    <recommendedName>
        <fullName evidence="15">Receptor-like serine/threonine-protein kinase</fullName>
        <ecNumber evidence="15">2.7.11.1</ecNumber>
    </recommendedName>
</protein>
<evidence type="ECO:0000256" key="4">
    <source>
        <dbReference type="ARBA" id="ARBA00022679"/>
    </source>
</evidence>
<dbReference type="PROSITE" id="PS00108">
    <property type="entry name" value="PROTEIN_KINASE_ST"/>
    <property type="match status" value="1"/>
</dbReference>
<keyword evidence="7 15" id="KW-0547">Nucleotide-binding</keyword>
<dbReference type="SMART" id="SM00108">
    <property type="entry name" value="B_lectin"/>
    <property type="match status" value="1"/>
</dbReference>
<keyword evidence="11 17" id="KW-0472">Membrane</keyword>
<dbReference type="Gene3D" id="1.10.510.10">
    <property type="entry name" value="Transferase(Phosphotransferase) domain 1"/>
    <property type="match status" value="1"/>
</dbReference>
<dbReference type="InterPro" id="IPR000719">
    <property type="entry name" value="Prot_kinase_dom"/>
</dbReference>
<evidence type="ECO:0000259" key="20">
    <source>
        <dbReference type="PROSITE" id="PS50948"/>
    </source>
</evidence>
<dbReference type="Gene3D" id="2.90.10.10">
    <property type="entry name" value="Bulb-type lectin domain"/>
    <property type="match status" value="1"/>
</dbReference>
<evidence type="ECO:0000313" key="22">
    <source>
        <dbReference type="Proteomes" id="UP001420932"/>
    </source>
</evidence>
<keyword evidence="13" id="KW-0675">Receptor</keyword>
<evidence type="ECO:0000256" key="12">
    <source>
        <dbReference type="ARBA" id="ARBA00023157"/>
    </source>
</evidence>
<evidence type="ECO:0000256" key="11">
    <source>
        <dbReference type="ARBA" id="ARBA00023136"/>
    </source>
</evidence>
<dbReference type="AlphaFoldDB" id="A0AAP0PZX6"/>
<evidence type="ECO:0000256" key="9">
    <source>
        <dbReference type="ARBA" id="ARBA00022840"/>
    </source>
</evidence>
<feature type="domain" description="Apple" evidence="20">
    <location>
        <begin position="342"/>
        <end position="431"/>
    </location>
</feature>
<keyword evidence="2" id="KW-1003">Cell membrane</keyword>
<keyword evidence="4 15" id="KW-0808">Transferase</keyword>
<dbReference type="Pfam" id="PF11883">
    <property type="entry name" value="DUF3403"/>
    <property type="match status" value="1"/>
</dbReference>
<evidence type="ECO:0000259" key="18">
    <source>
        <dbReference type="PROSITE" id="PS50011"/>
    </source>
</evidence>
<feature type="compositionally biased region" description="Polar residues" evidence="16">
    <location>
        <begin position="440"/>
        <end position="453"/>
    </location>
</feature>
<dbReference type="InterPro" id="IPR008271">
    <property type="entry name" value="Ser/Thr_kinase_AS"/>
</dbReference>
<dbReference type="PANTHER" id="PTHR27002">
    <property type="entry name" value="RECEPTOR-LIKE SERINE/THREONINE-PROTEIN KINASE SD1-8"/>
    <property type="match status" value="1"/>
</dbReference>
<evidence type="ECO:0000256" key="14">
    <source>
        <dbReference type="ARBA" id="ARBA00023180"/>
    </source>
</evidence>
<keyword evidence="14" id="KW-0325">Glycoprotein</keyword>
<dbReference type="PROSITE" id="PS50948">
    <property type="entry name" value="PAN"/>
    <property type="match status" value="1"/>
</dbReference>
<evidence type="ECO:0000256" key="5">
    <source>
        <dbReference type="ARBA" id="ARBA00022692"/>
    </source>
</evidence>
<keyword evidence="9 15" id="KW-0067">ATP-binding</keyword>
<dbReference type="SUPFAM" id="SSF56112">
    <property type="entry name" value="Protein kinase-like (PK-like)"/>
    <property type="match status" value="1"/>
</dbReference>
<evidence type="ECO:0000256" key="16">
    <source>
        <dbReference type="SAM" id="MobiDB-lite"/>
    </source>
</evidence>
<evidence type="ECO:0000256" key="8">
    <source>
        <dbReference type="ARBA" id="ARBA00022777"/>
    </source>
</evidence>
<evidence type="ECO:0000313" key="21">
    <source>
        <dbReference type="EMBL" id="KAK9162637.1"/>
    </source>
</evidence>
<evidence type="ECO:0000256" key="17">
    <source>
        <dbReference type="SAM" id="Phobius"/>
    </source>
</evidence>
<organism evidence="21 22">
    <name type="scientific">Stephania yunnanensis</name>
    <dbReference type="NCBI Taxonomy" id="152371"/>
    <lineage>
        <taxon>Eukaryota</taxon>
        <taxon>Viridiplantae</taxon>
        <taxon>Streptophyta</taxon>
        <taxon>Embryophyta</taxon>
        <taxon>Tracheophyta</taxon>
        <taxon>Spermatophyta</taxon>
        <taxon>Magnoliopsida</taxon>
        <taxon>Ranunculales</taxon>
        <taxon>Menispermaceae</taxon>
        <taxon>Menispermoideae</taxon>
        <taxon>Cissampelideae</taxon>
        <taxon>Stephania</taxon>
    </lineage>
</organism>
<dbReference type="EC" id="2.7.11.1" evidence="15"/>
<dbReference type="CDD" id="cd01098">
    <property type="entry name" value="PAN_AP_plant"/>
    <property type="match status" value="1"/>
</dbReference>
<dbReference type="SUPFAM" id="SSF51110">
    <property type="entry name" value="alpha-D-mannose-specific plant lectins"/>
    <property type="match status" value="1"/>
</dbReference>
<evidence type="ECO:0000256" key="15">
    <source>
        <dbReference type="PIRNR" id="PIRNR000641"/>
    </source>
</evidence>
<feature type="domain" description="Bulb-type lectin" evidence="19">
    <location>
        <begin position="48"/>
        <end position="171"/>
    </location>
</feature>
<dbReference type="InterPro" id="IPR011009">
    <property type="entry name" value="Kinase-like_dom_sf"/>
</dbReference>
<name>A0AAP0PZX6_9MAGN</name>
<dbReference type="InterPro" id="IPR036426">
    <property type="entry name" value="Bulb-type_lectin_dom_sf"/>
</dbReference>
<comment type="catalytic activity">
    <reaction evidence="15">
        <text>L-threonyl-[protein] + ATP = O-phospho-L-threonyl-[protein] + ADP + H(+)</text>
        <dbReference type="Rhea" id="RHEA:46608"/>
        <dbReference type="Rhea" id="RHEA-COMP:11060"/>
        <dbReference type="Rhea" id="RHEA-COMP:11605"/>
        <dbReference type="ChEBI" id="CHEBI:15378"/>
        <dbReference type="ChEBI" id="CHEBI:30013"/>
        <dbReference type="ChEBI" id="CHEBI:30616"/>
        <dbReference type="ChEBI" id="CHEBI:61977"/>
        <dbReference type="ChEBI" id="CHEBI:456216"/>
        <dbReference type="EC" id="2.7.11.1"/>
    </reaction>
</comment>
<keyword evidence="10 17" id="KW-1133">Transmembrane helix</keyword>
<feature type="region of interest" description="Disordered" evidence="16">
    <location>
        <begin position="434"/>
        <end position="467"/>
    </location>
</feature>
<dbReference type="InterPro" id="IPR003609">
    <property type="entry name" value="Pan_app"/>
</dbReference>
<dbReference type="Proteomes" id="UP001420932">
    <property type="component" value="Unassembled WGS sequence"/>
</dbReference>
<evidence type="ECO:0000256" key="13">
    <source>
        <dbReference type="ARBA" id="ARBA00023170"/>
    </source>
</evidence>
<dbReference type="GO" id="GO:0004674">
    <property type="term" value="F:protein serine/threonine kinase activity"/>
    <property type="evidence" value="ECO:0007669"/>
    <property type="project" value="UniProtKB-KW"/>
</dbReference>
<comment type="similarity">
    <text evidence="15">Belongs to the protein kinase superfamily. Ser/Thr protein kinase family.</text>
</comment>
<dbReference type="PROSITE" id="PS50011">
    <property type="entry name" value="PROTEIN_KINASE_DOM"/>
    <property type="match status" value="1"/>
</dbReference>
<keyword evidence="5 17" id="KW-0812">Transmembrane</keyword>
<evidence type="ECO:0000256" key="3">
    <source>
        <dbReference type="ARBA" id="ARBA00022527"/>
    </source>
</evidence>
<dbReference type="CDD" id="cd14066">
    <property type="entry name" value="STKc_IRAK"/>
    <property type="match status" value="1"/>
</dbReference>
<reference evidence="21 22" key="1">
    <citation type="submission" date="2024-01" db="EMBL/GenBank/DDBJ databases">
        <title>Genome assemblies of Stephania.</title>
        <authorList>
            <person name="Yang L."/>
        </authorList>
    </citation>
    <scope>NUCLEOTIDE SEQUENCE [LARGE SCALE GENOMIC DNA]</scope>
    <source>
        <strain evidence="21">YNDBR</strain>
        <tissue evidence="21">Leaf</tissue>
    </source>
</reference>
<dbReference type="EMBL" id="JBBNAF010000002">
    <property type="protein sequence ID" value="KAK9162637.1"/>
    <property type="molecule type" value="Genomic_DNA"/>
</dbReference>
<evidence type="ECO:0000256" key="7">
    <source>
        <dbReference type="ARBA" id="ARBA00022741"/>
    </source>
</evidence>
<dbReference type="GO" id="GO:0005886">
    <property type="term" value="C:plasma membrane"/>
    <property type="evidence" value="ECO:0007669"/>
    <property type="project" value="UniProtKB-SubCell"/>
</dbReference>
<keyword evidence="6" id="KW-0732">Signal</keyword>
<sequence>MIHQLVHASKYATMPSSSPITTSSTPLVLLVIYFLLVLRHQISFSNAASTIKQGQTLEEGEILNSSTGVFQLTFYIQRYLAILPVFGNIRYEPVWIANRDTKVSSGVLSLDRDGVFKLNGDNDVSIVLYSPKPDQVARTRRNDSSITATMLDNGNFVLVERDWSTGNEQLWWQSFDHPTDTLLSGMRLSFNQTTGESKALTSWVSDTVPNSGAFTLGINPNNTRELLILQRGIIFWRSGVWDAKNKTNLPSKWMNQTDSPYKFNYRFFSSENNVENYFTFTGKSNSTILVWVLRSMGELQSFQFDMDSKGGGATFRETMVECGMRDGEITTEGCEKQEKVVCSRRSASEKFEMMRGRVDANYSTPLTLMGETNMNASRSDCMDKCMSNCSCVAYAMADSTDQIGCLFWSDGSRFIKDNELDDVFYVLPEAMGRKKEPARTDSTPPARTNTSSAPPKKSPAVTNTESIATKSKSRKKWWIFFPIIGPVILVFFLIVLRWKRIKRLAKFKEKLMGKGVGSRPSPQQVLTQLKTTTHSNEDSEQCPDFQLFSFDCILSATNNLSASNKLGEGGFGPVYKGKLLKGKEVAVKRLSRSSGQGLQEFKNEITLIAKLQHMNLVKLLGCCIHGEERMLIYEYMPNKSLDSLIFDPVGRQVLDWRKRLMIIEGIAQGLLYLHKYSRVKIIHRDLKTSNVLLDADMNPKISDFGTARIFKQNESKCTNRIIGTYGYMSPEYAMDGIFSVKSDVFSFGVILLEIISGRKNTSFNIQFDTHLNLIGYAWDLWQRNVVIEMMDSILANASCSPPDDNSVRRCIHVGLLCVQERAVDRPTMSEVVSMFANEAMTLPSPKQPAFLVGRNVVAQNTREESEICSHNDVTISTLSVR</sequence>
<dbReference type="Pfam" id="PF07714">
    <property type="entry name" value="PK_Tyr_Ser-Thr"/>
    <property type="match status" value="1"/>
</dbReference>
<dbReference type="GO" id="GO:0005524">
    <property type="term" value="F:ATP binding"/>
    <property type="evidence" value="ECO:0007669"/>
    <property type="project" value="UniProtKB-KW"/>
</dbReference>
<proteinExistence type="inferred from homology"/>
<evidence type="ECO:0000256" key="10">
    <source>
        <dbReference type="ARBA" id="ARBA00022989"/>
    </source>
</evidence>
<dbReference type="InterPro" id="IPR001245">
    <property type="entry name" value="Ser-Thr/Tyr_kinase_cat_dom"/>
</dbReference>
<comment type="catalytic activity">
    <reaction evidence="15">
        <text>L-seryl-[protein] + ATP = O-phospho-L-seryl-[protein] + ADP + H(+)</text>
        <dbReference type="Rhea" id="RHEA:17989"/>
        <dbReference type="Rhea" id="RHEA-COMP:9863"/>
        <dbReference type="Rhea" id="RHEA-COMP:11604"/>
        <dbReference type="ChEBI" id="CHEBI:15378"/>
        <dbReference type="ChEBI" id="CHEBI:29999"/>
        <dbReference type="ChEBI" id="CHEBI:30616"/>
        <dbReference type="ChEBI" id="CHEBI:83421"/>
        <dbReference type="ChEBI" id="CHEBI:456216"/>
        <dbReference type="EC" id="2.7.11.1"/>
    </reaction>
</comment>
<dbReference type="SMART" id="SM00220">
    <property type="entry name" value="S_TKc"/>
    <property type="match status" value="1"/>
</dbReference>
<evidence type="ECO:0000256" key="6">
    <source>
        <dbReference type="ARBA" id="ARBA00022729"/>
    </source>
</evidence>
<evidence type="ECO:0000256" key="1">
    <source>
        <dbReference type="ARBA" id="ARBA00004251"/>
    </source>
</evidence>
<dbReference type="Pfam" id="PF08276">
    <property type="entry name" value="PAN_2"/>
    <property type="match status" value="1"/>
</dbReference>
<keyword evidence="8 15" id="KW-0418">Kinase</keyword>
<keyword evidence="12" id="KW-1015">Disulfide bond</keyword>
<dbReference type="Gene3D" id="3.30.200.20">
    <property type="entry name" value="Phosphorylase Kinase, domain 1"/>
    <property type="match status" value="1"/>
</dbReference>
<dbReference type="FunFam" id="3.30.200.20:FF:000330">
    <property type="entry name" value="G-type lectin S-receptor-like serine/threonine-protein kinase At4g03230"/>
    <property type="match status" value="1"/>
</dbReference>
<accession>A0AAP0PZX6</accession>
<dbReference type="InterPro" id="IPR021820">
    <property type="entry name" value="S-locus_recpt_kinase_C"/>
</dbReference>
<keyword evidence="3 15" id="KW-0723">Serine/threonine-protein kinase</keyword>
<feature type="domain" description="Protein kinase" evidence="18">
    <location>
        <begin position="560"/>
        <end position="840"/>
    </location>
</feature>
<evidence type="ECO:0000256" key="2">
    <source>
        <dbReference type="ARBA" id="ARBA00022475"/>
    </source>
</evidence>
<feature type="transmembrane region" description="Helical" evidence="17">
    <location>
        <begin position="477"/>
        <end position="498"/>
    </location>
</feature>
<dbReference type="FunFam" id="1.10.510.10:FF:000060">
    <property type="entry name" value="G-type lectin S-receptor-like serine/threonine-protein kinase"/>
    <property type="match status" value="1"/>
</dbReference>
<dbReference type="InterPro" id="IPR024171">
    <property type="entry name" value="SRK-like_kinase"/>
</dbReference>
<comment type="subcellular location">
    <subcellularLocation>
        <location evidence="1">Cell membrane</location>
        <topology evidence="1">Single-pass type I membrane protein</topology>
    </subcellularLocation>
</comment>
<dbReference type="PANTHER" id="PTHR27002:SF1063">
    <property type="entry name" value="RECEPTOR-LIKE SERINE_THREONINE-PROTEIN KINASE"/>
    <property type="match status" value="1"/>
</dbReference>
<dbReference type="InterPro" id="IPR001480">
    <property type="entry name" value="Bulb-type_lectin_dom"/>
</dbReference>
<dbReference type="PIRSF" id="PIRSF000641">
    <property type="entry name" value="SRK"/>
    <property type="match status" value="1"/>
</dbReference>
<dbReference type="Pfam" id="PF01453">
    <property type="entry name" value="B_lectin"/>
    <property type="match status" value="1"/>
</dbReference>
<dbReference type="PROSITE" id="PS50927">
    <property type="entry name" value="BULB_LECTIN"/>
    <property type="match status" value="1"/>
</dbReference>
<keyword evidence="22" id="KW-1185">Reference proteome</keyword>
<comment type="caution">
    <text evidence="21">The sequence shown here is derived from an EMBL/GenBank/DDBJ whole genome shotgun (WGS) entry which is preliminary data.</text>
</comment>